<evidence type="ECO:0000256" key="8">
    <source>
        <dbReference type="SAM" id="SignalP"/>
    </source>
</evidence>
<evidence type="ECO:0000256" key="3">
    <source>
        <dbReference type="ARBA" id="ARBA00012744"/>
    </source>
</evidence>
<dbReference type="InterPro" id="IPR001764">
    <property type="entry name" value="Glyco_hydro_3_N"/>
</dbReference>
<feature type="chain" id="PRO_5032839918" description="beta-glucosidase" evidence="8">
    <location>
        <begin position="22"/>
        <end position="594"/>
    </location>
</feature>
<dbReference type="InterPro" id="IPR002772">
    <property type="entry name" value="Glyco_hydro_3_C"/>
</dbReference>
<dbReference type="PANTHER" id="PTHR30620:SF16">
    <property type="entry name" value="LYSOSOMAL BETA GLUCOSIDASE"/>
    <property type="match status" value="1"/>
</dbReference>
<dbReference type="SUPFAM" id="SSF51445">
    <property type="entry name" value="(Trans)glycosidases"/>
    <property type="match status" value="1"/>
</dbReference>
<accession>A0A806KIY0</accession>
<proteinExistence type="inferred from homology"/>
<evidence type="ECO:0000259" key="9">
    <source>
        <dbReference type="Pfam" id="PF00933"/>
    </source>
</evidence>
<dbReference type="SUPFAM" id="SSF52279">
    <property type="entry name" value="Beta-D-glucan exohydrolase, C-terminal domain"/>
    <property type="match status" value="1"/>
</dbReference>
<comment type="catalytic activity">
    <reaction evidence="1">
        <text>Hydrolysis of terminal, non-reducing beta-D-glucosyl residues with release of beta-D-glucose.</text>
        <dbReference type="EC" id="3.2.1.21"/>
    </reaction>
</comment>
<organism evidence="11">
    <name type="scientific">uncultured bacterium contig00011</name>
    <dbReference type="NCBI Taxonomy" id="1181503"/>
    <lineage>
        <taxon>Bacteria</taxon>
        <taxon>environmental samples</taxon>
    </lineage>
</organism>
<dbReference type="EC" id="3.2.1.21" evidence="3"/>
<evidence type="ECO:0000256" key="5">
    <source>
        <dbReference type="ARBA" id="ARBA00022801"/>
    </source>
</evidence>
<dbReference type="Pfam" id="PF00933">
    <property type="entry name" value="Glyco_hydro_3"/>
    <property type="match status" value="1"/>
</dbReference>
<dbReference type="PROSITE" id="PS00775">
    <property type="entry name" value="GLYCOSYL_HYDROL_F3"/>
    <property type="match status" value="1"/>
</dbReference>
<dbReference type="InterPro" id="IPR036962">
    <property type="entry name" value="Glyco_hydro_3_N_sf"/>
</dbReference>
<dbReference type="GO" id="GO:0009251">
    <property type="term" value="P:glucan catabolic process"/>
    <property type="evidence" value="ECO:0007669"/>
    <property type="project" value="TreeGrafter"/>
</dbReference>
<keyword evidence="6 7" id="KW-0326">Glycosidase</keyword>
<dbReference type="InterPro" id="IPR036881">
    <property type="entry name" value="Glyco_hydro_3_C_sf"/>
</dbReference>
<protein>
    <recommendedName>
        <fullName evidence="3">beta-glucosidase</fullName>
        <ecNumber evidence="3">3.2.1.21</ecNumber>
    </recommendedName>
</protein>
<dbReference type="InterPro" id="IPR051915">
    <property type="entry name" value="Cellulose_Degrad_GH3"/>
</dbReference>
<feature type="signal peptide" evidence="8">
    <location>
        <begin position="1"/>
        <end position="21"/>
    </location>
</feature>
<feature type="domain" description="Glycoside hydrolase family 3 C-terminal" evidence="10">
    <location>
        <begin position="401"/>
        <end position="592"/>
    </location>
</feature>
<dbReference type="InterPro" id="IPR019800">
    <property type="entry name" value="Glyco_hydro_3_AS"/>
</dbReference>
<evidence type="ECO:0000256" key="1">
    <source>
        <dbReference type="ARBA" id="ARBA00000448"/>
    </source>
</evidence>
<keyword evidence="5 7" id="KW-0378">Hydrolase</keyword>
<name>A0A806KIY0_9BACT</name>
<evidence type="ECO:0000256" key="7">
    <source>
        <dbReference type="RuleBase" id="RU361161"/>
    </source>
</evidence>
<sequence length="594" mass="63725">MKLKKTLLALSLISFLLFTQATCLGGASEKKDQEPVAWETLEELVAQMTLAEKIGQMIQAERGDLGKGDVSKYALGSVLSGGGSVPPQNTPEGWLNMHNSYMEESLKTRLGIPYVYGVDAVHGHNNVRNATILPHNIGLGAIAAGSAERGAQAAYTAGKITAEEMLATGIRWTFAPVLGVAEDPRWGRTYESYSENVEIVTLMGANVIKGLQENGAAACMKHYIGEGQTIDGRNQGNALLDNAGIRRILPPYQAAIEAGAMSLMPSFSSVNGIKMHEHKELLTGVLKEEMGFTGFVVSDWAAIEQLSGGGYKTQLANAVNAGVDMIMATNGREKWMNTIRSLQAAANDGTIPMSRIDDAVLRILRFKQRIGLFDSPVIKETGQIGADANRAAARQLVSESLVLLRNENNIIAKLPSYKNILVAGQGANNIGMQCGGWTISWQGGQGAITKGTTILEGIQEAVKGSAAVTYAADGAVRGAFDAVIVVIGESPYAETEGDRSRNINILPSDMNVLQQVYKYKCPVIVIMLSGRPMNIGDEYKNWDGFIAAWLPGTEGAGLADVLFGGKDFTGKTPYTWRKTINGEVVYPFGFGLRK</sequence>
<dbReference type="PRINTS" id="PR00133">
    <property type="entry name" value="GLHYDRLASE3"/>
</dbReference>
<evidence type="ECO:0000256" key="2">
    <source>
        <dbReference type="ARBA" id="ARBA00005336"/>
    </source>
</evidence>
<evidence type="ECO:0000256" key="4">
    <source>
        <dbReference type="ARBA" id="ARBA00022729"/>
    </source>
</evidence>
<comment type="similarity">
    <text evidence="2 7">Belongs to the glycosyl hydrolase 3 family.</text>
</comment>
<dbReference type="Gene3D" id="3.20.20.300">
    <property type="entry name" value="Glycoside hydrolase, family 3, N-terminal domain"/>
    <property type="match status" value="1"/>
</dbReference>
<feature type="domain" description="Glycoside hydrolase family 3 N-terminal" evidence="9">
    <location>
        <begin position="49"/>
        <end position="365"/>
    </location>
</feature>
<dbReference type="GO" id="GO:0008422">
    <property type="term" value="F:beta-glucosidase activity"/>
    <property type="evidence" value="ECO:0007669"/>
    <property type="project" value="UniProtKB-EC"/>
</dbReference>
<keyword evidence="4 8" id="KW-0732">Signal</keyword>
<dbReference type="InterPro" id="IPR017853">
    <property type="entry name" value="GH"/>
</dbReference>
<evidence type="ECO:0000256" key="6">
    <source>
        <dbReference type="ARBA" id="ARBA00023295"/>
    </source>
</evidence>
<dbReference type="EMBL" id="JQ844214">
    <property type="protein sequence ID" value="AGS52840.1"/>
    <property type="molecule type" value="Genomic_DNA"/>
</dbReference>
<evidence type="ECO:0000259" key="10">
    <source>
        <dbReference type="Pfam" id="PF01915"/>
    </source>
</evidence>
<reference evidence="11" key="1">
    <citation type="submission" date="2012-03" db="EMBL/GenBank/DDBJ databases">
        <title>Functional metagenomics reveals considerable lignocellulase gene clusters in the gut microbiome of a wood-feeding higher termite.</title>
        <authorList>
            <person name="Liu N."/>
        </authorList>
    </citation>
    <scope>NUCLEOTIDE SEQUENCE</scope>
</reference>
<dbReference type="Gene3D" id="3.40.50.1700">
    <property type="entry name" value="Glycoside hydrolase family 3 C-terminal domain"/>
    <property type="match status" value="1"/>
</dbReference>
<evidence type="ECO:0000313" key="11">
    <source>
        <dbReference type="EMBL" id="AGS52840.1"/>
    </source>
</evidence>
<dbReference type="Pfam" id="PF01915">
    <property type="entry name" value="Glyco_hydro_3_C"/>
    <property type="match status" value="1"/>
</dbReference>
<dbReference type="PANTHER" id="PTHR30620">
    <property type="entry name" value="PERIPLASMIC BETA-GLUCOSIDASE-RELATED"/>
    <property type="match status" value="1"/>
</dbReference>
<dbReference type="AlphaFoldDB" id="A0A806KIY0"/>